<evidence type="ECO:0000313" key="7">
    <source>
        <dbReference type="EMBL" id="QBD75719.1"/>
    </source>
</evidence>
<keyword evidence="8" id="KW-1185">Reference proteome</keyword>
<dbReference type="InterPro" id="IPR029055">
    <property type="entry name" value="Ntn_hydrolases_N"/>
</dbReference>
<dbReference type="GO" id="GO:0006529">
    <property type="term" value="P:asparagine biosynthetic process"/>
    <property type="evidence" value="ECO:0007669"/>
    <property type="project" value="UniProtKB-KW"/>
</dbReference>
<evidence type="ECO:0000256" key="3">
    <source>
        <dbReference type="ARBA" id="ARBA00012737"/>
    </source>
</evidence>
<protein>
    <recommendedName>
        <fullName evidence="3">asparagine synthase (glutamine-hydrolyzing)</fullName>
        <ecNumber evidence="3">6.3.5.4</ecNumber>
    </recommendedName>
</protein>
<accession>A0A4P6JKM4</accession>
<dbReference type="EC" id="6.3.5.4" evidence="3"/>
<dbReference type="InterPro" id="IPR051786">
    <property type="entry name" value="ASN_synthetase/amidase"/>
</dbReference>
<dbReference type="AlphaFoldDB" id="A0A4P6JKM4"/>
<keyword evidence="7" id="KW-0436">Ligase</keyword>
<dbReference type="PANTHER" id="PTHR43284:SF1">
    <property type="entry name" value="ASPARAGINE SYNTHETASE"/>
    <property type="match status" value="1"/>
</dbReference>
<evidence type="ECO:0000256" key="5">
    <source>
        <dbReference type="ARBA" id="ARBA00048741"/>
    </source>
</evidence>
<dbReference type="CDD" id="cd00712">
    <property type="entry name" value="AsnB"/>
    <property type="match status" value="1"/>
</dbReference>
<dbReference type="OrthoDB" id="9763290at2"/>
<dbReference type="PROSITE" id="PS51278">
    <property type="entry name" value="GATASE_TYPE_2"/>
    <property type="match status" value="1"/>
</dbReference>
<evidence type="ECO:0000259" key="6">
    <source>
        <dbReference type="PROSITE" id="PS51278"/>
    </source>
</evidence>
<dbReference type="NCBIfam" id="TIGR01536">
    <property type="entry name" value="asn_synth_AEB"/>
    <property type="match status" value="1"/>
</dbReference>
<comment type="similarity">
    <text evidence="2">Belongs to the asparagine synthetase family.</text>
</comment>
<dbReference type="EMBL" id="CP035758">
    <property type="protein sequence ID" value="QBD75719.1"/>
    <property type="molecule type" value="Genomic_DNA"/>
</dbReference>
<dbReference type="Pfam" id="PF13537">
    <property type="entry name" value="GATase_7"/>
    <property type="match status" value="1"/>
</dbReference>
<comment type="catalytic activity">
    <reaction evidence="5">
        <text>L-aspartate + L-glutamine + ATP + H2O = L-asparagine + L-glutamate + AMP + diphosphate + H(+)</text>
        <dbReference type="Rhea" id="RHEA:12228"/>
        <dbReference type="ChEBI" id="CHEBI:15377"/>
        <dbReference type="ChEBI" id="CHEBI:15378"/>
        <dbReference type="ChEBI" id="CHEBI:29985"/>
        <dbReference type="ChEBI" id="CHEBI:29991"/>
        <dbReference type="ChEBI" id="CHEBI:30616"/>
        <dbReference type="ChEBI" id="CHEBI:33019"/>
        <dbReference type="ChEBI" id="CHEBI:58048"/>
        <dbReference type="ChEBI" id="CHEBI:58359"/>
        <dbReference type="ChEBI" id="CHEBI:456215"/>
        <dbReference type="EC" id="6.3.5.4"/>
    </reaction>
</comment>
<dbReference type="InterPro" id="IPR033738">
    <property type="entry name" value="AsnB_N"/>
</dbReference>
<evidence type="ECO:0000256" key="2">
    <source>
        <dbReference type="ARBA" id="ARBA00005752"/>
    </source>
</evidence>
<organism evidence="7 8">
    <name type="scientific">Ktedonosporobacter rubrisoli</name>
    <dbReference type="NCBI Taxonomy" id="2509675"/>
    <lineage>
        <taxon>Bacteria</taxon>
        <taxon>Bacillati</taxon>
        <taxon>Chloroflexota</taxon>
        <taxon>Ktedonobacteria</taxon>
        <taxon>Ktedonobacterales</taxon>
        <taxon>Ktedonosporobacteraceae</taxon>
        <taxon>Ktedonosporobacter</taxon>
    </lineage>
</organism>
<dbReference type="KEGG" id="kbs:EPA93_06745"/>
<reference evidence="7 8" key="1">
    <citation type="submission" date="2019-01" db="EMBL/GenBank/DDBJ databases">
        <title>Ktedonosporobacter rubrisoli SCAWS-G2.</title>
        <authorList>
            <person name="Huang Y."/>
            <person name="Yan B."/>
        </authorList>
    </citation>
    <scope>NUCLEOTIDE SEQUENCE [LARGE SCALE GENOMIC DNA]</scope>
    <source>
        <strain evidence="7 8">SCAWS-G2</strain>
    </source>
</reference>
<dbReference type="PANTHER" id="PTHR43284">
    <property type="entry name" value="ASPARAGINE SYNTHETASE (GLUTAMINE-HYDROLYZING)"/>
    <property type="match status" value="1"/>
</dbReference>
<dbReference type="Gene3D" id="3.60.20.10">
    <property type="entry name" value="Glutamine Phosphoribosylpyrophosphate, subunit 1, domain 1"/>
    <property type="match status" value="1"/>
</dbReference>
<dbReference type="GO" id="GO:0005829">
    <property type="term" value="C:cytosol"/>
    <property type="evidence" value="ECO:0007669"/>
    <property type="project" value="TreeGrafter"/>
</dbReference>
<dbReference type="InterPro" id="IPR006426">
    <property type="entry name" value="Asn_synth_AEB"/>
</dbReference>
<keyword evidence="4" id="KW-0028">Amino-acid biosynthesis</keyword>
<name>A0A4P6JKM4_KTERU</name>
<dbReference type="GO" id="GO:0004066">
    <property type="term" value="F:asparagine synthase (glutamine-hydrolyzing) activity"/>
    <property type="evidence" value="ECO:0007669"/>
    <property type="project" value="UniProtKB-EC"/>
</dbReference>
<evidence type="ECO:0000313" key="8">
    <source>
        <dbReference type="Proteomes" id="UP000290365"/>
    </source>
</evidence>
<gene>
    <name evidence="7" type="primary">asnB</name>
    <name evidence="7" type="ORF">EPA93_06745</name>
</gene>
<dbReference type="SUPFAM" id="SSF56235">
    <property type="entry name" value="N-terminal nucleophile aminohydrolases (Ntn hydrolases)"/>
    <property type="match status" value="1"/>
</dbReference>
<proteinExistence type="inferred from homology"/>
<keyword evidence="4" id="KW-0061">Asparagine biosynthesis</keyword>
<dbReference type="InterPro" id="IPR017932">
    <property type="entry name" value="GATase_2_dom"/>
</dbReference>
<comment type="pathway">
    <text evidence="1">Amino-acid biosynthesis; L-asparagine biosynthesis; L-asparagine from L-aspartate (L-Gln route): step 1/1.</text>
</comment>
<dbReference type="RefSeq" id="WP_129886316.1">
    <property type="nucleotide sequence ID" value="NZ_CP035758.1"/>
</dbReference>
<dbReference type="Proteomes" id="UP000290365">
    <property type="component" value="Chromosome"/>
</dbReference>
<feature type="domain" description="Glutamine amidotransferase type-2" evidence="6">
    <location>
        <begin position="2"/>
        <end position="210"/>
    </location>
</feature>
<evidence type="ECO:0000256" key="1">
    <source>
        <dbReference type="ARBA" id="ARBA00005187"/>
    </source>
</evidence>
<sequence>MCGIAGILGRNDSRLMRRMIEAIKHRGPDGQGYYKNTNQSMLLASCRLSIIDLQGGSQPVFNETHNKCIVFNGEIYNYKELRGKLQAKGHLFTTHSDTEVIIHLYEEYGPRCVEYLHGMFAFAIADGDTLFLARDRLGIKPLYYAFLPEKNLFIFASEIKALLQCEELDVTLNMQAFVDSIVFFYPVGELTFFKDILEFQPGHTLLATQRENGQIELHDQRYYALELTPDAGISFAQAQEELAARIHSAVASHLQADVEVGISLSGGSIRAFWRWRCGNRTLLAAC</sequence>
<evidence type="ECO:0000256" key="4">
    <source>
        <dbReference type="ARBA" id="ARBA00022888"/>
    </source>
</evidence>